<evidence type="ECO:0000313" key="6">
    <source>
        <dbReference type="EMBL" id="NLV03660.1"/>
    </source>
</evidence>
<evidence type="ECO:0000256" key="4">
    <source>
        <dbReference type="ARBA" id="ARBA00023136"/>
    </source>
</evidence>
<gene>
    <name evidence="7" type="primary">ubiA</name>
    <name evidence="7" type="ORF">G3A49_13960</name>
    <name evidence="6" type="ORF">GOC85_13905</name>
</gene>
<dbReference type="Proteomes" id="UP000465667">
    <property type="component" value="Chromosome"/>
</dbReference>
<evidence type="ECO:0000256" key="1">
    <source>
        <dbReference type="ARBA" id="ARBA00004651"/>
    </source>
</evidence>
<evidence type="ECO:0000313" key="7">
    <source>
        <dbReference type="EMBL" id="QIB79158.1"/>
    </source>
</evidence>
<evidence type="ECO:0000256" key="5">
    <source>
        <dbReference type="SAM" id="Phobius"/>
    </source>
</evidence>
<feature type="transmembrane region" description="Helical" evidence="5">
    <location>
        <begin position="224"/>
        <end position="248"/>
    </location>
</feature>
<dbReference type="EMBL" id="CP048738">
    <property type="protein sequence ID" value="QIB79158.1"/>
    <property type="molecule type" value="Genomic_DNA"/>
</dbReference>
<evidence type="ECO:0000256" key="3">
    <source>
        <dbReference type="ARBA" id="ARBA00022989"/>
    </source>
</evidence>
<dbReference type="AlphaFoldDB" id="A0A6C0V1M4"/>
<dbReference type="Pfam" id="PF01040">
    <property type="entry name" value="UbiA"/>
    <property type="match status" value="1"/>
</dbReference>
<feature type="transmembrane region" description="Helical" evidence="5">
    <location>
        <begin position="12"/>
        <end position="31"/>
    </location>
</feature>
<dbReference type="KEGG" id="hale:G3A49_13960"/>
<dbReference type="GO" id="GO:0016765">
    <property type="term" value="F:transferase activity, transferring alkyl or aryl (other than methyl) groups"/>
    <property type="evidence" value="ECO:0007669"/>
    <property type="project" value="InterPro"/>
</dbReference>
<dbReference type="EMBL" id="WOWC01000001">
    <property type="protein sequence ID" value="NLV03660.1"/>
    <property type="molecule type" value="Genomic_DNA"/>
</dbReference>
<reference evidence="7 8" key="2">
    <citation type="submission" date="2020-02" db="EMBL/GenBank/DDBJ databases">
        <title>Whole genome sequence of Haloferax alexandrinus pws1.</title>
        <authorList>
            <person name="Verma D.K."/>
            <person name="Gopal K."/>
            <person name="Prasad E.S."/>
        </authorList>
    </citation>
    <scope>NUCLEOTIDE SEQUENCE [LARGE SCALE GENOMIC DNA]</scope>
    <source>
        <strain evidence="8">wsp1</strain>
        <strain evidence="7">Wsp1</strain>
    </source>
</reference>
<feature type="transmembrane region" description="Helical" evidence="5">
    <location>
        <begin position="113"/>
        <end position="133"/>
    </location>
</feature>
<evidence type="ECO:0000313" key="8">
    <source>
        <dbReference type="Proteomes" id="UP000465667"/>
    </source>
</evidence>
<name>A0A6C0V1M4_HALVO</name>
<evidence type="ECO:0000256" key="2">
    <source>
        <dbReference type="ARBA" id="ARBA00022692"/>
    </source>
</evidence>
<dbReference type="InterPro" id="IPR000537">
    <property type="entry name" value="UbiA_prenyltransferase"/>
</dbReference>
<keyword evidence="3 5" id="KW-1133">Transmembrane helix</keyword>
<dbReference type="Proteomes" id="UP000619835">
    <property type="component" value="Unassembled WGS sequence"/>
</dbReference>
<keyword evidence="2 5" id="KW-0812">Transmembrane</keyword>
<reference evidence="6" key="1">
    <citation type="submission" date="2019-12" db="EMBL/GenBank/DDBJ databases">
        <title>Haloferax alexandrinus strain pws11.</title>
        <authorList>
            <person name="Verma D.K."/>
            <person name="Gopal K."/>
            <person name="Prasad E.S."/>
        </authorList>
    </citation>
    <scope>NUCLEOTIDE SEQUENCE</scope>
    <source>
        <strain evidence="6">Pws11</strain>
    </source>
</reference>
<organism evidence="7 8">
    <name type="scientific">Haloferax volcanii</name>
    <name type="common">Halobacterium volcanii</name>
    <dbReference type="NCBI Taxonomy" id="2246"/>
    <lineage>
        <taxon>Archaea</taxon>
        <taxon>Methanobacteriati</taxon>
        <taxon>Methanobacteriota</taxon>
        <taxon>Stenosarchaea group</taxon>
        <taxon>Halobacteria</taxon>
        <taxon>Halobacteriales</taxon>
        <taxon>Haloferacaceae</taxon>
        <taxon>Haloferax</taxon>
    </lineage>
</organism>
<keyword evidence="4 5" id="KW-0472">Membrane</keyword>
<proteinExistence type="predicted"/>
<feature type="transmembrane region" description="Helical" evidence="5">
    <location>
        <begin position="145"/>
        <end position="164"/>
    </location>
</feature>
<feature type="transmembrane region" description="Helical" evidence="5">
    <location>
        <begin position="87"/>
        <end position="107"/>
    </location>
</feature>
<protein>
    <submittedName>
        <fullName evidence="7">UbiA family prenyltransferase</fullName>
    </submittedName>
</protein>
<comment type="subcellular location">
    <subcellularLocation>
        <location evidence="1">Cell membrane</location>
        <topology evidence="1">Multi-pass membrane protein</topology>
    </subcellularLocation>
</comment>
<sequence length="270" mass="29175">MHTEMRVSDMRFLFFQLNIWLCLLSAAMVAITGVALGVAPLSVGGGLLLAPLLFYFIYVEDRRGVTAEDEVNQPYRTKLVRRYQTELLVTELLALLGYELVVCLLVFRTGTANVSDLLFAQIPLVVLGSYGWLKRYPTLDSIGVGFTWAFVAVFSVVAATPQPYSLDGVTVFAGWFLITAAGVESRNIQDITGDSQANKTTLAGYLGPNAASLLVRLLKAGGVVVFWVVAGAFAAGLVLCYLLVLSVFRRLTRLHKGGPASETTQKSAGG</sequence>
<accession>A0A6C0V1M4</accession>
<dbReference type="GO" id="GO:0005886">
    <property type="term" value="C:plasma membrane"/>
    <property type="evidence" value="ECO:0007669"/>
    <property type="project" value="UniProtKB-SubCell"/>
</dbReference>
<feature type="transmembrane region" description="Helical" evidence="5">
    <location>
        <begin position="37"/>
        <end position="58"/>
    </location>
</feature>